<dbReference type="OrthoDB" id="439046at2759"/>
<dbReference type="Proteomes" id="UP000053989">
    <property type="component" value="Unassembled WGS sequence"/>
</dbReference>
<organism evidence="1 2">
    <name type="scientific">Scleroderma citrinum Foug A</name>
    <dbReference type="NCBI Taxonomy" id="1036808"/>
    <lineage>
        <taxon>Eukaryota</taxon>
        <taxon>Fungi</taxon>
        <taxon>Dikarya</taxon>
        <taxon>Basidiomycota</taxon>
        <taxon>Agaricomycotina</taxon>
        <taxon>Agaricomycetes</taxon>
        <taxon>Agaricomycetidae</taxon>
        <taxon>Boletales</taxon>
        <taxon>Sclerodermatineae</taxon>
        <taxon>Sclerodermataceae</taxon>
        <taxon>Scleroderma</taxon>
    </lineage>
</organism>
<dbReference type="EMBL" id="KN822188">
    <property type="protein sequence ID" value="KIM53179.1"/>
    <property type="molecule type" value="Genomic_DNA"/>
</dbReference>
<gene>
    <name evidence="1" type="ORF">SCLCIDRAFT_457486</name>
</gene>
<name>A0A0C3D9X4_9AGAM</name>
<reference evidence="1 2" key="1">
    <citation type="submission" date="2014-04" db="EMBL/GenBank/DDBJ databases">
        <authorList>
            <consortium name="DOE Joint Genome Institute"/>
            <person name="Kuo A."/>
            <person name="Kohler A."/>
            <person name="Nagy L.G."/>
            <person name="Floudas D."/>
            <person name="Copeland A."/>
            <person name="Barry K.W."/>
            <person name="Cichocki N."/>
            <person name="Veneault-Fourrey C."/>
            <person name="LaButti K."/>
            <person name="Lindquist E.A."/>
            <person name="Lipzen A."/>
            <person name="Lundell T."/>
            <person name="Morin E."/>
            <person name="Murat C."/>
            <person name="Sun H."/>
            <person name="Tunlid A."/>
            <person name="Henrissat B."/>
            <person name="Grigoriev I.V."/>
            <person name="Hibbett D.S."/>
            <person name="Martin F."/>
            <person name="Nordberg H.P."/>
            <person name="Cantor M.N."/>
            <person name="Hua S.X."/>
        </authorList>
    </citation>
    <scope>NUCLEOTIDE SEQUENCE [LARGE SCALE GENOMIC DNA]</scope>
    <source>
        <strain evidence="1 2">Foug A</strain>
    </source>
</reference>
<proteinExistence type="predicted"/>
<dbReference type="STRING" id="1036808.A0A0C3D9X4"/>
<sequence>MMVDLVDPSFRVPFHCRQLAPSNISGWDYSSVPELSVLPDDMPIEEQQALAEQHQELQNTAASITASSPLEDVERFERGLRQLALAWENYYLPKFPGPFFRVRVADVRAVGGSWNTALVLYDEVLHSLTGPECTPFAEFVSIVRSKAQGDAEQQVVMKNGNLKFFQPWKPARQHANPFSWPMLPAAAPDILAAWRTSTTQRQYLNYNWVQTLLLDQDCLLTSRSTEALTKSGFVPSLVEFVHDSDLKDPHDVVEALFDIDETNRNFCRQRTSRPFTLSL</sequence>
<protein>
    <submittedName>
        <fullName evidence="1">Uncharacterized protein</fullName>
    </submittedName>
</protein>
<dbReference type="AlphaFoldDB" id="A0A0C3D9X4"/>
<reference evidence="2" key="2">
    <citation type="submission" date="2015-01" db="EMBL/GenBank/DDBJ databases">
        <title>Evolutionary Origins and Diversification of the Mycorrhizal Mutualists.</title>
        <authorList>
            <consortium name="DOE Joint Genome Institute"/>
            <consortium name="Mycorrhizal Genomics Consortium"/>
            <person name="Kohler A."/>
            <person name="Kuo A."/>
            <person name="Nagy L.G."/>
            <person name="Floudas D."/>
            <person name="Copeland A."/>
            <person name="Barry K.W."/>
            <person name="Cichocki N."/>
            <person name="Veneault-Fourrey C."/>
            <person name="LaButti K."/>
            <person name="Lindquist E.A."/>
            <person name="Lipzen A."/>
            <person name="Lundell T."/>
            <person name="Morin E."/>
            <person name="Murat C."/>
            <person name="Riley R."/>
            <person name="Ohm R."/>
            <person name="Sun H."/>
            <person name="Tunlid A."/>
            <person name="Henrissat B."/>
            <person name="Grigoriev I.V."/>
            <person name="Hibbett D.S."/>
            <person name="Martin F."/>
        </authorList>
    </citation>
    <scope>NUCLEOTIDE SEQUENCE [LARGE SCALE GENOMIC DNA]</scope>
    <source>
        <strain evidence="2">Foug A</strain>
    </source>
</reference>
<accession>A0A0C3D9X4</accession>
<keyword evidence="2" id="KW-1185">Reference proteome</keyword>
<dbReference type="InParanoid" id="A0A0C3D9X4"/>
<evidence type="ECO:0000313" key="2">
    <source>
        <dbReference type="Proteomes" id="UP000053989"/>
    </source>
</evidence>
<dbReference type="HOGENOM" id="CLU_998056_0_0_1"/>
<evidence type="ECO:0000313" key="1">
    <source>
        <dbReference type="EMBL" id="KIM53179.1"/>
    </source>
</evidence>